<name>A0ABN2QK04_9ACTN</name>
<reference evidence="2 3" key="1">
    <citation type="journal article" date="2019" name="Int. J. Syst. Evol. Microbiol.">
        <title>The Global Catalogue of Microorganisms (GCM) 10K type strain sequencing project: providing services to taxonomists for standard genome sequencing and annotation.</title>
        <authorList>
            <consortium name="The Broad Institute Genomics Platform"/>
            <consortium name="The Broad Institute Genome Sequencing Center for Infectious Disease"/>
            <person name="Wu L."/>
            <person name="Ma J."/>
        </authorList>
    </citation>
    <scope>NUCLEOTIDE SEQUENCE [LARGE SCALE GENOMIC DNA]</scope>
    <source>
        <strain evidence="2 3">JCM 15309</strain>
    </source>
</reference>
<feature type="domain" description="Putative Flp pilus-assembly TadG-like N-terminal" evidence="1">
    <location>
        <begin position="4"/>
        <end position="51"/>
    </location>
</feature>
<dbReference type="EMBL" id="BAAAPB010000001">
    <property type="protein sequence ID" value="GAA1953646.1"/>
    <property type="molecule type" value="Genomic_DNA"/>
</dbReference>
<evidence type="ECO:0000259" key="1">
    <source>
        <dbReference type="Pfam" id="PF13400"/>
    </source>
</evidence>
<accession>A0ABN2QK04</accession>
<organism evidence="2 3">
    <name type="scientific">Nocardioides panacihumi</name>
    <dbReference type="NCBI Taxonomy" id="400774"/>
    <lineage>
        <taxon>Bacteria</taxon>
        <taxon>Bacillati</taxon>
        <taxon>Actinomycetota</taxon>
        <taxon>Actinomycetes</taxon>
        <taxon>Propionibacteriales</taxon>
        <taxon>Nocardioidaceae</taxon>
        <taxon>Nocardioides</taxon>
    </lineage>
</organism>
<dbReference type="NCBIfam" id="TIGR03816">
    <property type="entry name" value="tadE_like_DECH"/>
    <property type="match status" value="1"/>
</dbReference>
<evidence type="ECO:0000313" key="2">
    <source>
        <dbReference type="EMBL" id="GAA1953646.1"/>
    </source>
</evidence>
<sequence>MDRGSAVPFAVACLGLVLLLGAALGVVGAMVVDHRRAQAAADLAALAGASALGDGGDGCGAAARIAAGNGASLADCVAEGADLRVTVVVRGPGWLGAHGDLTAQARAGPG</sequence>
<dbReference type="Proteomes" id="UP001500571">
    <property type="component" value="Unassembled WGS sequence"/>
</dbReference>
<dbReference type="InterPro" id="IPR028087">
    <property type="entry name" value="Tad_N"/>
</dbReference>
<dbReference type="RefSeq" id="WP_344043226.1">
    <property type="nucleotide sequence ID" value="NZ_BAAAPB010000001.1"/>
</dbReference>
<gene>
    <name evidence="2" type="ORF">GCM10009798_11010</name>
</gene>
<dbReference type="Pfam" id="PF13400">
    <property type="entry name" value="Tad"/>
    <property type="match status" value="1"/>
</dbReference>
<protein>
    <recommendedName>
        <fullName evidence="1">Putative Flp pilus-assembly TadG-like N-terminal domain-containing protein</fullName>
    </recommendedName>
</protein>
<comment type="caution">
    <text evidence="2">The sequence shown here is derived from an EMBL/GenBank/DDBJ whole genome shotgun (WGS) entry which is preliminary data.</text>
</comment>
<proteinExistence type="predicted"/>
<dbReference type="InterPro" id="IPR021202">
    <property type="entry name" value="Rv3654c-like"/>
</dbReference>
<keyword evidence="3" id="KW-1185">Reference proteome</keyword>
<evidence type="ECO:0000313" key="3">
    <source>
        <dbReference type="Proteomes" id="UP001500571"/>
    </source>
</evidence>